<dbReference type="PANTHER" id="PTHR48081:SF31">
    <property type="entry name" value="STERYL ACETYL HYDROLASE MUG81-RELATED"/>
    <property type="match status" value="1"/>
</dbReference>
<evidence type="ECO:0000256" key="2">
    <source>
        <dbReference type="ARBA" id="ARBA00022801"/>
    </source>
</evidence>
<feature type="domain" description="Alpha/beta hydrolase fold-3" evidence="4">
    <location>
        <begin position="58"/>
        <end position="222"/>
    </location>
</feature>
<name>A0A9W9CIE4_9PLEO</name>
<dbReference type="InterPro" id="IPR013094">
    <property type="entry name" value="AB_hydrolase_3"/>
</dbReference>
<dbReference type="Pfam" id="PF07859">
    <property type="entry name" value="Abhydrolase_3"/>
    <property type="match status" value="1"/>
</dbReference>
<dbReference type="GO" id="GO:0016787">
    <property type="term" value="F:hydrolase activity"/>
    <property type="evidence" value="ECO:0007669"/>
    <property type="project" value="UniProtKB-KW"/>
</dbReference>
<dbReference type="InterPro" id="IPR050300">
    <property type="entry name" value="GDXG_lipolytic_enzyme"/>
</dbReference>
<organism evidence="5 6">
    <name type="scientific">Neocucurbitaria cava</name>
    <dbReference type="NCBI Taxonomy" id="798079"/>
    <lineage>
        <taxon>Eukaryota</taxon>
        <taxon>Fungi</taxon>
        <taxon>Dikarya</taxon>
        <taxon>Ascomycota</taxon>
        <taxon>Pezizomycotina</taxon>
        <taxon>Dothideomycetes</taxon>
        <taxon>Pleosporomycetidae</taxon>
        <taxon>Pleosporales</taxon>
        <taxon>Pleosporineae</taxon>
        <taxon>Cucurbitariaceae</taxon>
        <taxon>Neocucurbitaria</taxon>
    </lineage>
</organism>
<dbReference type="InterPro" id="IPR033140">
    <property type="entry name" value="Lipase_GDXG_put_SER_AS"/>
</dbReference>
<evidence type="ECO:0000256" key="3">
    <source>
        <dbReference type="PROSITE-ProRule" id="PRU10038"/>
    </source>
</evidence>
<dbReference type="InterPro" id="IPR029058">
    <property type="entry name" value="AB_hydrolase_fold"/>
</dbReference>
<dbReference type="Gene3D" id="3.40.50.1820">
    <property type="entry name" value="alpha/beta hydrolase"/>
    <property type="match status" value="1"/>
</dbReference>
<evidence type="ECO:0000256" key="1">
    <source>
        <dbReference type="ARBA" id="ARBA00010515"/>
    </source>
</evidence>
<keyword evidence="6" id="KW-1185">Reference proteome</keyword>
<dbReference type="PROSITE" id="PS01174">
    <property type="entry name" value="LIPASE_GDXG_SER"/>
    <property type="match status" value="1"/>
</dbReference>
<proteinExistence type="inferred from homology"/>
<gene>
    <name evidence="5" type="ORF">N0V83_009357</name>
</gene>
<dbReference type="EMBL" id="JAPEUY010000018">
    <property type="protein sequence ID" value="KAJ4363905.1"/>
    <property type="molecule type" value="Genomic_DNA"/>
</dbReference>
<evidence type="ECO:0000313" key="6">
    <source>
        <dbReference type="Proteomes" id="UP001140560"/>
    </source>
</evidence>
<evidence type="ECO:0000313" key="5">
    <source>
        <dbReference type="EMBL" id="KAJ4363905.1"/>
    </source>
</evidence>
<comment type="caution">
    <text evidence="5">The sequence shown here is derived from an EMBL/GenBank/DDBJ whole genome shotgun (WGS) entry which is preliminary data.</text>
</comment>
<reference evidence="5" key="1">
    <citation type="submission" date="2022-10" db="EMBL/GenBank/DDBJ databases">
        <title>Tapping the CABI collections for fungal endophytes: first genome assemblies for Collariella, Neodidymelliopsis, Ascochyta clinopodiicola, Didymella pomorum, Didymosphaeria variabile, Neocosmospora piperis and Neocucurbitaria cava.</title>
        <authorList>
            <person name="Hill R."/>
        </authorList>
    </citation>
    <scope>NUCLEOTIDE SEQUENCE</scope>
    <source>
        <strain evidence="5">IMI 356814</strain>
    </source>
</reference>
<accession>A0A9W9CIE4</accession>
<sequence>MLELITIPQSRYLNDSTSVRYDAYCKKQNVEPRTLAIEGQDGTVAAHWIGNPDAETVLLYLHGGGYTQSANEGNFKYIDKLLKDLNSGSGCRSVAALFLAYTLAPEAAHPTQLREAATVLSHLITKTGRSASDVFISGDSAGGNLTVAMLSHLLHPHPDVPAIKLEQPLGGALLYSPWVGFGTDYQSYDNEALDMLSPLALRKWSAMFLNKSNAADPEADPGPISGDAWTEACLNPASWWHGLHRVVGAIFVSYGSYEILADPIKQWEKELKKGWSHGGGDESQLTFLEAPNEAHVFPILELMTPWKAKSGTQAAIEAWYKSRLQK</sequence>
<protein>
    <recommendedName>
        <fullName evidence="4">Alpha/beta hydrolase fold-3 domain-containing protein</fullName>
    </recommendedName>
</protein>
<dbReference type="Proteomes" id="UP001140560">
    <property type="component" value="Unassembled WGS sequence"/>
</dbReference>
<dbReference type="OrthoDB" id="2152029at2759"/>
<comment type="similarity">
    <text evidence="1">Belongs to the 'GDXG' lipolytic enzyme family.</text>
</comment>
<dbReference type="SUPFAM" id="SSF53474">
    <property type="entry name" value="alpha/beta-Hydrolases"/>
    <property type="match status" value="1"/>
</dbReference>
<evidence type="ECO:0000259" key="4">
    <source>
        <dbReference type="Pfam" id="PF07859"/>
    </source>
</evidence>
<dbReference type="AlphaFoldDB" id="A0A9W9CIE4"/>
<keyword evidence="2" id="KW-0378">Hydrolase</keyword>
<feature type="active site" evidence="3">
    <location>
        <position position="140"/>
    </location>
</feature>
<dbReference type="PANTHER" id="PTHR48081">
    <property type="entry name" value="AB HYDROLASE SUPERFAMILY PROTEIN C4A8.06C"/>
    <property type="match status" value="1"/>
</dbReference>